<dbReference type="GO" id="GO:0003677">
    <property type="term" value="F:DNA binding"/>
    <property type="evidence" value="ECO:0007669"/>
    <property type="project" value="UniProtKB-UniRule"/>
</dbReference>
<dbReference type="GO" id="GO:0000160">
    <property type="term" value="P:phosphorelay signal transduction system"/>
    <property type="evidence" value="ECO:0007669"/>
    <property type="project" value="InterPro"/>
</dbReference>
<dbReference type="InterPro" id="IPR029058">
    <property type="entry name" value="AB_hydrolase_fold"/>
</dbReference>
<gene>
    <name evidence="4" type="primary">cadC</name>
    <name evidence="4" type="ORF">ANTHELSMS3_02778</name>
</gene>
<evidence type="ECO:0000313" key="5">
    <source>
        <dbReference type="Proteomes" id="UP000203589"/>
    </source>
</evidence>
<dbReference type="EMBL" id="CP022540">
    <property type="protein sequence ID" value="ASP21433.1"/>
    <property type="molecule type" value="Genomic_DNA"/>
</dbReference>
<feature type="DNA-binding region" description="OmpR/PhoB-type" evidence="2">
    <location>
        <begin position="41"/>
        <end position="139"/>
    </location>
</feature>
<dbReference type="InterPro" id="IPR036388">
    <property type="entry name" value="WH-like_DNA-bd_sf"/>
</dbReference>
<protein>
    <submittedName>
        <fullName evidence="4">Transcriptional activator CadC</fullName>
    </submittedName>
</protein>
<evidence type="ECO:0000256" key="2">
    <source>
        <dbReference type="PROSITE-ProRule" id="PRU01091"/>
    </source>
</evidence>
<dbReference type="InterPro" id="IPR000073">
    <property type="entry name" value="AB_hydrolase_1"/>
</dbReference>
<dbReference type="Pfam" id="PF00486">
    <property type="entry name" value="Trans_reg_C"/>
    <property type="match status" value="1"/>
</dbReference>
<reference evidence="4 5" key="1">
    <citation type="submission" date="2017-07" db="EMBL/GenBank/DDBJ databases">
        <title>Genome Sequence of Antarctobacter heliothermus Strain SMS3 Isolated from a culture of the Diatom Skeletonema marinoi.</title>
        <authorList>
            <person name="Topel M."/>
            <person name="Pinder M.I.M."/>
            <person name="Johansson O.N."/>
            <person name="Kourtchenko O."/>
            <person name="Godhe A."/>
            <person name="Clarke A.K."/>
        </authorList>
    </citation>
    <scope>NUCLEOTIDE SEQUENCE [LARGE SCALE GENOMIC DNA]</scope>
    <source>
        <strain evidence="4 5">SMS3</strain>
    </source>
</reference>
<evidence type="ECO:0000313" key="4">
    <source>
        <dbReference type="EMBL" id="ASP21433.1"/>
    </source>
</evidence>
<feature type="domain" description="OmpR/PhoB-type" evidence="3">
    <location>
        <begin position="41"/>
        <end position="139"/>
    </location>
</feature>
<accession>A0A222E5G4</accession>
<proteinExistence type="predicted"/>
<dbReference type="Pfam" id="PF00561">
    <property type="entry name" value="Abhydrolase_1"/>
    <property type="match status" value="1"/>
</dbReference>
<keyword evidence="5" id="KW-1185">Reference proteome</keyword>
<dbReference type="Gene3D" id="1.10.10.10">
    <property type="entry name" value="Winged helix-like DNA-binding domain superfamily/Winged helix DNA-binding domain"/>
    <property type="match status" value="1"/>
</dbReference>
<dbReference type="GO" id="GO:0006355">
    <property type="term" value="P:regulation of DNA-templated transcription"/>
    <property type="evidence" value="ECO:0007669"/>
    <property type="project" value="InterPro"/>
</dbReference>
<dbReference type="KEGG" id="aht:ANTHELSMS3_02778"/>
<dbReference type="Gene3D" id="3.40.50.1820">
    <property type="entry name" value="alpha/beta hydrolase"/>
    <property type="match status" value="1"/>
</dbReference>
<dbReference type="PRINTS" id="PR00111">
    <property type="entry name" value="ABHYDROLASE"/>
</dbReference>
<dbReference type="PANTHER" id="PTHR43433">
    <property type="entry name" value="HYDROLASE, ALPHA/BETA FOLD FAMILY PROTEIN"/>
    <property type="match status" value="1"/>
</dbReference>
<sequence>MPPWCLPRLKTVLSLSCETLVFAGFIAKPLCETARARDTETMILRFASCSVDLDRRTLVRRGNEVHVEPQVFDLIAFMAQSGGTVVSKDKLVEVVWKGLAVSDATISARISAARAALGDTGKEQSVLRTIPRRGFAFVAQLKGDTPPAPLLPPAEVSYALSLDGTAIAWTAQGTGPPLVRIGHWLSHLEMDSHSAIWGPLIARLGLGRRLIRYDLRGTGLSERDAALTGIDVFAEDLAAVANAAGLDQFDLFAASQAAPVAIRFAARWPDRVRRLVVVGGYVEGRVHRAANAEDLDEETMLAMIRAGWGKAESPFMQAFATLFAPDATPEQRAELVEMQLSTASPDCAVALRKVIDRFDVRHDLAEVRIPALIFHATGDAIHPLSQGQKLAAHLPGAQFVRLDSRSHMLLPQEPAWAATMDRTDAFLSA</sequence>
<dbReference type="Proteomes" id="UP000203589">
    <property type="component" value="Chromosome"/>
</dbReference>
<name>A0A222E5G4_9RHOB</name>
<keyword evidence="1 2" id="KW-0238">DNA-binding</keyword>
<evidence type="ECO:0000259" key="3">
    <source>
        <dbReference type="PROSITE" id="PS51755"/>
    </source>
</evidence>
<evidence type="ECO:0000256" key="1">
    <source>
        <dbReference type="ARBA" id="ARBA00023125"/>
    </source>
</evidence>
<dbReference type="AlphaFoldDB" id="A0A222E5G4"/>
<dbReference type="SUPFAM" id="SSF53474">
    <property type="entry name" value="alpha/beta-Hydrolases"/>
    <property type="match status" value="1"/>
</dbReference>
<dbReference type="SUPFAM" id="SSF46894">
    <property type="entry name" value="C-terminal effector domain of the bipartite response regulators"/>
    <property type="match status" value="1"/>
</dbReference>
<dbReference type="PANTHER" id="PTHR43433:SF8">
    <property type="entry name" value="BIFUNCTIONAL LIPASE_ADENYLATE CYCLASE LIPJ"/>
    <property type="match status" value="1"/>
</dbReference>
<dbReference type="SMART" id="SM00862">
    <property type="entry name" value="Trans_reg_C"/>
    <property type="match status" value="1"/>
</dbReference>
<dbReference type="InterPro" id="IPR001867">
    <property type="entry name" value="OmpR/PhoB-type_DNA-bd"/>
</dbReference>
<dbReference type="PROSITE" id="PS51755">
    <property type="entry name" value="OMPR_PHOB"/>
    <property type="match status" value="1"/>
</dbReference>
<organism evidence="4 5">
    <name type="scientific">Antarctobacter heliothermus</name>
    <dbReference type="NCBI Taxonomy" id="74033"/>
    <lineage>
        <taxon>Bacteria</taxon>
        <taxon>Pseudomonadati</taxon>
        <taxon>Pseudomonadota</taxon>
        <taxon>Alphaproteobacteria</taxon>
        <taxon>Rhodobacterales</taxon>
        <taxon>Roseobacteraceae</taxon>
        <taxon>Antarctobacter</taxon>
    </lineage>
</organism>
<dbReference type="InterPro" id="IPR016032">
    <property type="entry name" value="Sig_transdc_resp-reg_C-effctor"/>
</dbReference>
<dbReference type="InterPro" id="IPR050471">
    <property type="entry name" value="AB_hydrolase"/>
</dbReference>